<evidence type="ECO:0000313" key="2">
    <source>
        <dbReference type="EMBL" id="BDZ46104.1"/>
    </source>
</evidence>
<sequence length="118" mass="12273">MSDAVVDDARPLRRPRREGAPLQRIAVVAGFALLYGWDLVEAIANLVALLAFAAAAGHPLNSYAWLVLGSAILVPPAAYVCALLIGWSRGPLLLAAVLGTGWAATAALGLTFEALLRA</sequence>
<name>A0ABM8GCW3_9MICO</name>
<dbReference type="EMBL" id="AP027731">
    <property type="protein sequence ID" value="BDZ46104.1"/>
    <property type="molecule type" value="Genomic_DNA"/>
</dbReference>
<organism evidence="2 3">
    <name type="scientific">Naasia aerilata</name>
    <dbReference type="NCBI Taxonomy" id="1162966"/>
    <lineage>
        <taxon>Bacteria</taxon>
        <taxon>Bacillati</taxon>
        <taxon>Actinomycetota</taxon>
        <taxon>Actinomycetes</taxon>
        <taxon>Micrococcales</taxon>
        <taxon>Microbacteriaceae</taxon>
        <taxon>Naasia</taxon>
    </lineage>
</organism>
<protein>
    <submittedName>
        <fullName evidence="2">Uncharacterized protein</fullName>
    </submittedName>
</protein>
<proteinExistence type="predicted"/>
<feature type="transmembrane region" description="Helical" evidence="1">
    <location>
        <begin position="25"/>
        <end position="56"/>
    </location>
</feature>
<keyword evidence="1" id="KW-1133">Transmembrane helix</keyword>
<gene>
    <name evidence="2" type="ORF">GCM10025866_20130</name>
</gene>
<reference evidence="3" key="1">
    <citation type="journal article" date="2019" name="Int. J. Syst. Evol. Microbiol.">
        <title>The Global Catalogue of Microorganisms (GCM) 10K type strain sequencing project: providing services to taxonomists for standard genome sequencing and annotation.</title>
        <authorList>
            <consortium name="The Broad Institute Genomics Platform"/>
            <consortium name="The Broad Institute Genome Sequencing Center for Infectious Disease"/>
            <person name="Wu L."/>
            <person name="Ma J."/>
        </authorList>
    </citation>
    <scope>NUCLEOTIDE SEQUENCE [LARGE SCALE GENOMIC DNA]</scope>
    <source>
        <strain evidence="3">NBRC 108725</strain>
    </source>
</reference>
<keyword evidence="3" id="KW-1185">Reference proteome</keyword>
<accession>A0ABM8GCW3</accession>
<evidence type="ECO:0000256" key="1">
    <source>
        <dbReference type="SAM" id="Phobius"/>
    </source>
</evidence>
<keyword evidence="1" id="KW-0472">Membrane</keyword>
<feature type="transmembrane region" description="Helical" evidence="1">
    <location>
        <begin position="62"/>
        <end position="85"/>
    </location>
</feature>
<evidence type="ECO:0000313" key="3">
    <source>
        <dbReference type="Proteomes" id="UP001321498"/>
    </source>
</evidence>
<dbReference type="RefSeq" id="WP_286276210.1">
    <property type="nucleotide sequence ID" value="NZ_AP027731.1"/>
</dbReference>
<keyword evidence="1" id="KW-0812">Transmembrane</keyword>
<dbReference type="Proteomes" id="UP001321498">
    <property type="component" value="Chromosome"/>
</dbReference>
<feature type="transmembrane region" description="Helical" evidence="1">
    <location>
        <begin position="92"/>
        <end position="112"/>
    </location>
</feature>